<comment type="caution">
    <text evidence="1">The sequence shown here is derived from an EMBL/GenBank/DDBJ whole genome shotgun (WGS) entry which is preliminary data.</text>
</comment>
<evidence type="ECO:0000313" key="1">
    <source>
        <dbReference type="EMBL" id="HAG4654622.1"/>
    </source>
</evidence>
<accession>A0A763VVM5</accession>
<reference evidence="1" key="1">
    <citation type="journal article" date="2018" name="Genome Biol.">
        <title>SKESA: strategic k-mer extension for scrupulous assemblies.</title>
        <authorList>
            <person name="Souvorov A."/>
            <person name="Agarwala R."/>
            <person name="Lipman D.J."/>
        </authorList>
    </citation>
    <scope>NUCLEOTIDE SEQUENCE</scope>
    <source>
        <strain evidence="1">MA.BM_SE06/8</strain>
    </source>
</reference>
<gene>
    <name evidence="1" type="ORF">G8382_004600</name>
</gene>
<sequence>MQRMKIFPLLFLGPAFLLVSASQFVSLQPGQSLLLSHLPDDDTQQVVIITPQIDRSSLPL</sequence>
<name>A0A763VVM5_SALER</name>
<dbReference type="AlphaFoldDB" id="A0A763VVM5"/>
<protein>
    <submittedName>
        <fullName evidence="1">Uncharacterized protein</fullName>
    </submittedName>
</protein>
<dbReference type="EMBL" id="DAAYKZ010000032">
    <property type="protein sequence ID" value="HAG4654622.1"/>
    <property type="molecule type" value="Genomic_DNA"/>
</dbReference>
<reference evidence="1" key="2">
    <citation type="submission" date="2020-02" db="EMBL/GenBank/DDBJ databases">
        <authorList>
            <consortium name="NCBI Pathogen Detection Project"/>
        </authorList>
    </citation>
    <scope>NUCLEOTIDE SEQUENCE</scope>
    <source>
        <strain evidence="1">MA.BM_SE06/8</strain>
    </source>
</reference>
<organism evidence="1">
    <name type="scientific">Salmonella enterica</name>
    <name type="common">Salmonella choleraesuis</name>
    <dbReference type="NCBI Taxonomy" id="28901"/>
    <lineage>
        <taxon>Bacteria</taxon>
        <taxon>Pseudomonadati</taxon>
        <taxon>Pseudomonadota</taxon>
        <taxon>Gammaproteobacteria</taxon>
        <taxon>Enterobacterales</taxon>
        <taxon>Enterobacteriaceae</taxon>
        <taxon>Salmonella</taxon>
    </lineage>
</organism>
<proteinExistence type="predicted"/>